<accession>A0A0X1SYF6</accession>
<evidence type="ECO:0000313" key="3">
    <source>
        <dbReference type="EMBL" id="AMB84876.1"/>
    </source>
</evidence>
<dbReference type="AlphaFoldDB" id="A0A0X1SYF6"/>
<organism evidence="3 4">
    <name type="scientific">Pseudomonas agarici</name>
    <dbReference type="NCBI Taxonomy" id="46677"/>
    <lineage>
        <taxon>Bacteria</taxon>
        <taxon>Pseudomonadati</taxon>
        <taxon>Pseudomonadota</taxon>
        <taxon>Gammaproteobacteria</taxon>
        <taxon>Pseudomonadales</taxon>
        <taxon>Pseudomonadaceae</taxon>
        <taxon>Pseudomonas</taxon>
    </lineage>
</organism>
<evidence type="ECO:0000259" key="2">
    <source>
        <dbReference type="Pfam" id="PF04069"/>
    </source>
</evidence>
<protein>
    <submittedName>
        <fullName evidence="3">ABC transporter substrate-binding protein</fullName>
    </submittedName>
</protein>
<dbReference type="Proteomes" id="UP000063229">
    <property type="component" value="Chromosome"/>
</dbReference>
<dbReference type="GO" id="GO:0022857">
    <property type="term" value="F:transmembrane transporter activity"/>
    <property type="evidence" value="ECO:0007669"/>
    <property type="project" value="InterPro"/>
</dbReference>
<dbReference type="Pfam" id="PF04069">
    <property type="entry name" value="OpuAC"/>
    <property type="match status" value="1"/>
</dbReference>
<sequence length="339" mass="37345">MKAFRARLASALAVFCVTIASLSAQAAPAPAPIHFADLNWESGSLITELLRYIVEHGYELPTDMLPGTTVTLETALAKNDIQVIGEEWAGRSPVWIKAEAAGEVVAVGDTVKGATEGWWVPEYVIKGDPKRDIKPLAPDLRSVEDLKRYKDVFKDPESPDKGRFLNSPIGWTSEIVNKQKLKAYGLSDSYVNFRSGSGAALDAEITSSIRRGKPILFYYWSPTPLLGKFKLVQLEEPAFDAEAWKTLTDADNPNPRPTRSLPSKLSIGVSTPFKAQHPQVVAFFAKVDLPIDLLNQALAKMADERQPPAQVARAFLKEHPQVWQAWVPKDVADRLSASL</sequence>
<gene>
    <name evidence="3" type="ORF">AWM79_05960</name>
</gene>
<keyword evidence="1" id="KW-0732">Signal</keyword>
<dbReference type="Gene3D" id="3.40.190.10">
    <property type="entry name" value="Periplasmic binding protein-like II"/>
    <property type="match status" value="1"/>
</dbReference>
<dbReference type="RefSeq" id="WP_060782400.1">
    <property type="nucleotide sequence ID" value="NZ_CP014135.1"/>
</dbReference>
<dbReference type="CDD" id="cd13641">
    <property type="entry name" value="PBP2_HisX_like"/>
    <property type="match status" value="1"/>
</dbReference>
<dbReference type="SUPFAM" id="SSF53850">
    <property type="entry name" value="Periplasmic binding protein-like II"/>
    <property type="match status" value="1"/>
</dbReference>
<dbReference type="GO" id="GO:0043190">
    <property type="term" value="C:ATP-binding cassette (ABC) transporter complex"/>
    <property type="evidence" value="ECO:0007669"/>
    <property type="project" value="InterPro"/>
</dbReference>
<feature type="signal peptide" evidence="1">
    <location>
        <begin position="1"/>
        <end position="26"/>
    </location>
</feature>
<dbReference type="KEGG" id="pagb:AWM79_05960"/>
<proteinExistence type="predicted"/>
<dbReference type="InterPro" id="IPR007210">
    <property type="entry name" value="ABC_Gly_betaine_transp_sub-bd"/>
</dbReference>
<feature type="chain" id="PRO_5007035807" evidence="1">
    <location>
        <begin position="27"/>
        <end position="339"/>
    </location>
</feature>
<dbReference type="EMBL" id="CP014135">
    <property type="protein sequence ID" value="AMB84876.1"/>
    <property type="molecule type" value="Genomic_DNA"/>
</dbReference>
<evidence type="ECO:0000313" key="4">
    <source>
        <dbReference type="Proteomes" id="UP000063229"/>
    </source>
</evidence>
<dbReference type="Gene3D" id="3.40.190.100">
    <property type="entry name" value="Glycine betaine-binding periplasmic protein, domain 2"/>
    <property type="match status" value="1"/>
</dbReference>
<dbReference type="STRING" id="46677.AWM79_05960"/>
<evidence type="ECO:0000256" key="1">
    <source>
        <dbReference type="SAM" id="SignalP"/>
    </source>
</evidence>
<reference evidence="3 4" key="1">
    <citation type="submission" date="2016-01" db="EMBL/GenBank/DDBJ databases">
        <authorList>
            <person name="McClelland M."/>
            <person name="Jain A."/>
            <person name="Saraogi P."/>
            <person name="Mendelson R."/>
            <person name="Westerman R."/>
            <person name="SanMiguel P."/>
            <person name="Csonka L."/>
        </authorList>
    </citation>
    <scope>NUCLEOTIDE SEQUENCE [LARGE SCALE GENOMIC DNA]</scope>
    <source>
        <strain evidence="3 4">NCPPB 2472</strain>
    </source>
</reference>
<name>A0A0X1SYF6_PSEAA</name>
<feature type="domain" description="ABC-type glycine betaine transport system substrate-binding" evidence="2">
    <location>
        <begin position="32"/>
        <end position="318"/>
    </location>
</feature>
<keyword evidence="4" id="KW-1185">Reference proteome</keyword>